<keyword evidence="3" id="KW-1185">Reference proteome</keyword>
<protein>
    <recommendedName>
        <fullName evidence="1">DUF569 domain-containing protein</fullName>
    </recommendedName>
</protein>
<dbReference type="SUPFAM" id="SSF50405">
    <property type="entry name" value="Actin-crosslinking proteins"/>
    <property type="match status" value="1"/>
</dbReference>
<accession>A0A498KC99</accession>
<dbReference type="InterPro" id="IPR008999">
    <property type="entry name" value="Actin-crosslinking"/>
</dbReference>
<feature type="domain" description="DUF569" evidence="1">
    <location>
        <begin position="23"/>
        <end position="133"/>
    </location>
</feature>
<evidence type="ECO:0000313" key="2">
    <source>
        <dbReference type="EMBL" id="RXI04987.1"/>
    </source>
</evidence>
<dbReference type="EMBL" id="RDQH01000328">
    <property type="protein sequence ID" value="RXI04987.1"/>
    <property type="molecule type" value="Genomic_DNA"/>
</dbReference>
<name>A0A498KC99_MALDO</name>
<dbReference type="PANTHER" id="PTHR31205">
    <property type="entry name" value="ACTIN CROSS-LINKING PROTEIN (DUF569)"/>
    <property type="match status" value="1"/>
</dbReference>
<evidence type="ECO:0000259" key="1">
    <source>
        <dbReference type="Pfam" id="PF04601"/>
    </source>
</evidence>
<dbReference type="Pfam" id="PF04601">
    <property type="entry name" value="DUF569"/>
    <property type="match status" value="1"/>
</dbReference>
<dbReference type="Proteomes" id="UP000290289">
    <property type="component" value="Chromosome 2"/>
</dbReference>
<sequence>MVAVSFFIIKHGLVQHRQSGEAAEPPQQSRNITSRKARWTVKLVENKSHVVRLKNCHGLYLTATNIIFLLGMTGNKVIQAKLDKLIDWKFEWEPIREGFQVKLRTWCGTYLHSNGGPPPWRNSLTHDDPTTTST</sequence>
<dbReference type="AlphaFoldDB" id="A0A498KC99"/>
<dbReference type="PANTHER" id="PTHR31205:SF69">
    <property type="entry name" value="ACTIN CROSS-LINKING PROTEIN (DUF569)"/>
    <property type="match status" value="1"/>
</dbReference>
<gene>
    <name evidence="2" type="ORF">DVH24_006244</name>
</gene>
<proteinExistence type="predicted"/>
<dbReference type="Gene3D" id="2.80.10.50">
    <property type="match status" value="1"/>
</dbReference>
<evidence type="ECO:0000313" key="3">
    <source>
        <dbReference type="Proteomes" id="UP000290289"/>
    </source>
</evidence>
<comment type="caution">
    <text evidence="2">The sequence shown here is derived from an EMBL/GenBank/DDBJ whole genome shotgun (WGS) entry which is preliminary data.</text>
</comment>
<reference evidence="2 3" key="1">
    <citation type="submission" date="2018-10" db="EMBL/GenBank/DDBJ databases">
        <title>A high-quality apple genome assembly.</title>
        <authorList>
            <person name="Hu J."/>
        </authorList>
    </citation>
    <scope>NUCLEOTIDE SEQUENCE [LARGE SCALE GENOMIC DNA]</scope>
    <source>
        <strain evidence="3">cv. HFTH1</strain>
        <tissue evidence="2">Young leaf</tissue>
    </source>
</reference>
<dbReference type="CDD" id="cd23340">
    <property type="entry name" value="beta-trefoil_FSCN_ACP-like"/>
    <property type="match status" value="1"/>
</dbReference>
<organism evidence="2 3">
    <name type="scientific">Malus domestica</name>
    <name type="common">Apple</name>
    <name type="synonym">Pyrus malus</name>
    <dbReference type="NCBI Taxonomy" id="3750"/>
    <lineage>
        <taxon>Eukaryota</taxon>
        <taxon>Viridiplantae</taxon>
        <taxon>Streptophyta</taxon>
        <taxon>Embryophyta</taxon>
        <taxon>Tracheophyta</taxon>
        <taxon>Spermatophyta</taxon>
        <taxon>Magnoliopsida</taxon>
        <taxon>eudicotyledons</taxon>
        <taxon>Gunneridae</taxon>
        <taxon>Pentapetalae</taxon>
        <taxon>rosids</taxon>
        <taxon>fabids</taxon>
        <taxon>Rosales</taxon>
        <taxon>Rosaceae</taxon>
        <taxon>Amygdaloideae</taxon>
        <taxon>Maleae</taxon>
        <taxon>Malus</taxon>
    </lineage>
</organism>
<dbReference type="InterPro" id="IPR007679">
    <property type="entry name" value="DUF569"/>
</dbReference>